<dbReference type="Proteomes" id="UP000184485">
    <property type="component" value="Unassembled WGS sequence"/>
</dbReference>
<dbReference type="STRING" id="1122133.SAMN02745157_3129"/>
<evidence type="ECO:0000256" key="1">
    <source>
        <dbReference type="SAM" id="MobiDB-lite"/>
    </source>
</evidence>
<dbReference type="AlphaFoldDB" id="A0A1M5FR57"/>
<dbReference type="EMBL" id="FQUP01000003">
    <property type="protein sequence ID" value="SHF93631.1"/>
    <property type="molecule type" value="Genomic_DNA"/>
</dbReference>
<evidence type="ECO:0000313" key="2">
    <source>
        <dbReference type="EMBL" id="SHF93631.1"/>
    </source>
</evidence>
<reference evidence="2 3" key="1">
    <citation type="submission" date="2016-11" db="EMBL/GenBank/DDBJ databases">
        <authorList>
            <person name="Jaros S."/>
            <person name="Januszkiewicz K."/>
            <person name="Wedrychowicz H."/>
        </authorList>
    </citation>
    <scope>NUCLEOTIDE SEQUENCE [LARGE SCALE GENOMIC DNA]</scope>
    <source>
        <strain evidence="2 3">DSM 19436</strain>
    </source>
</reference>
<sequence length="137" mass="14452">MVASMVGDEMRQRRRMVFWLSIGLVAALSGCTTVKKTLDFSADPEMQRPGTYPNINTGGAPQPGKPLTPAEQDQTKAAIAAQGKIASPEAGADAKKQGAERATELDALAKNHAAQTLEEIQNGCGTDKVIDATKCPQ</sequence>
<organism evidence="2 3">
    <name type="scientific">Kaistia soli DSM 19436</name>
    <dbReference type="NCBI Taxonomy" id="1122133"/>
    <lineage>
        <taxon>Bacteria</taxon>
        <taxon>Pseudomonadati</taxon>
        <taxon>Pseudomonadota</taxon>
        <taxon>Alphaproteobacteria</taxon>
        <taxon>Hyphomicrobiales</taxon>
        <taxon>Kaistiaceae</taxon>
        <taxon>Kaistia</taxon>
    </lineage>
</organism>
<feature type="region of interest" description="Disordered" evidence="1">
    <location>
        <begin position="40"/>
        <end position="100"/>
    </location>
</feature>
<name>A0A1M5FR57_9HYPH</name>
<evidence type="ECO:0000313" key="3">
    <source>
        <dbReference type="Proteomes" id="UP000184485"/>
    </source>
</evidence>
<keyword evidence="3" id="KW-1185">Reference proteome</keyword>
<accession>A0A1M5FR57</accession>
<proteinExistence type="predicted"/>
<protein>
    <submittedName>
        <fullName evidence="2">Uncharacterized protein</fullName>
    </submittedName>
</protein>
<gene>
    <name evidence="2" type="ORF">SAMN02745157_3129</name>
</gene>